<dbReference type="GO" id="GO:0005737">
    <property type="term" value="C:cytoplasm"/>
    <property type="evidence" value="ECO:0007669"/>
    <property type="project" value="TreeGrafter"/>
</dbReference>
<dbReference type="PANTHER" id="PTHR11923">
    <property type="entry name" value="SCAVENGER RECEPTOR CLASS B TYPE-1 SR-B1"/>
    <property type="match status" value="1"/>
</dbReference>
<evidence type="ECO:0000313" key="8">
    <source>
        <dbReference type="EMBL" id="CEF67062.1"/>
    </source>
</evidence>
<evidence type="ECO:0000256" key="2">
    <source>
        <dbReference type="ARBA" id="ARBA00010532"/>
    </source>
</evidence>
<evidence type="ECO:0000256" key="4">
    <source>
        <dbReference type="ARBA" id="ARBA00022989"/>
    </source>
</evidence>
<dbReference type="GeneID" id="36379427"/>
<dbReference type="WBParaSite" id="SRAE_2000172700.1">
    <property type="protein sequence ID" value="SRAE_2000172700.1"/>
    <property type="gene ID" value="WBGene00261933"/>
</dbReference>
<evidence type="ECO:0000256" key="6">
    <source>
        <dbReference type="ARBA" id="ARBA00023180"/>
    </source>
</evidence>
<evidence type="ECO:0000256" key="3">
    <source>
        <dbReference type="ARBA" id="ARBA00022692"/>
    </source>
</evidence>
<sequence>MEYAASKSSIISYKKKESSIYKKLGCSFSAFCGTLLLIGGVMVLVLMPYFIEESIIHEQQLVEQKSLFGKWKYPDYDITLNVWSHSITNPDNITNGDKPIIANKGPYVFDEKQYKKIISRGNGTIKYRNFMNFYYNKNKSCSNCDLENDHVWIPNIVYQKFVDAALNPAMQVASTALQLQTPFLDVKTKELFFVGYVDPFLSQICSLPFMSILCESLLNMPERIGLFYERNNTFDGEYIIRDGSQDRSRTLGKIIAWNGDNHLPPTWWSKSQASLINGTDGGLLHPYISKDEKIYIFSTFICRSIYLVFESEIDYYGVKGYRFVAPTELFDWSRPENEGFCHPNTKKYFDQQKDNCMPNGIMDLSRCLRGNPDIVSSMPNFFGADEYVQQSIEGMDIPNPETDQIFIDVEPRLGTLLRASRKLQINFAIRNGANISNFYYPKMKSNFVPVMSLREDVEIGKANLQEIKDRLYDIERFVYWGCLFSTIFGILLIIIAILLFCSLRRSKKYSTTSSIHPSSQTPPVILTE</sequence>
<keyword evidence="3 7" id="KW-0812">Transmembrane</keyword>
<proteinExistence type="inferred from homology"/>
<evidence type="ECO:0000313" key="11">
    <source>
        <dbReference type="WormBase" id="SRAE_2000172700"/>
    </source>
</evidence>
<dbReference type="GO" id="GO:0016020">
    <property type="term" value="C:membrane"/>
    <property type="evidence" value="ECO:0007669"/>
    <property type="project" value="UniProtKB-SubCell"/>
</dbReference>
<gene>
    <name evidence="8 10 11" type="ORF">SRAE_2000172700</name>
</gene>
<dbReference type="AlphaFoldDB" id="A0A090LBD1"/>
<dbReference type="WormBase" id="SRAE_2000172700">
    <property type="protein sequence ID" value="SRP01129"/>
    <property type="gene ID" value="WBGene00261933"/>
</dbReference>
<evidence type="ECO:0000256" key="5">
    <source>
        <dbReference type="ARBA" id="ARBA00023136"/>
    </source>
</evidence>
<dbReference type="InterPro" id="IPR002159">
    <property type="entry name" value="CD36_fam"/>
</dbReference>
<name>A0A090LBD1_STRRB</name>
<dbReference type="OrthoDB" id="18585at2759"/>
<dbReference type="RefSeq" id="XP_024506262.1">
    <property type="nucleotide sequence ID" value="XM_024652713.1"/>
</dbReference>
<comment type="subcellular location">
    <subcellularLocation>
        <location evidence="1">Membrane</location>
    </subcellularLocation>
</comment>
<dbReference type="GO" id="GO:0005044">
    <property type="term" value="F:scavenger receptor activity"/>
    <property type="evidence" value="ECO:0007669"/>
    <property type="project" value="TreeGrafter"/>
</dbReference>
<comment type="similarity">
    <text evidence="2">Belongs to the CD36 family.</text>
</comment>
<evidence type="ECO:0000256" key="7">
    <source>
        <dbReference type="SAM" id="Phobius"/>
    </source>
</evidence>
<reference evidence="10" key="2">
    <citation type="submission" date="2020-12" db="UniProtKB">
        <authorList>
            <consortium name="WormBaseParasite"/>
        </authorList>
    </citation>
    <scope>IDENTIFICATION</scope>
</reference>
<keyword evidence="9" id="KW-1185">Reference proteome</keyword>
<keyword evidence="5 7" id="KW-0472">Membrane</keyword>
<dbReference type="OMA" id="NIVFQKF"/>
<feature type="transmembrane region" description="Helical" evidence="7">
    <location>
        <begin position="477"/>
        <end position="501"/>
    </location>
</feature>
<evidence type="ECO:0000313" key="10">
    <source>
        <dbReference type="WBParaSite" id="SRAE_2000172700.1"/>
    </source>
</evidence>
<dbReference type="EMBL" id="LN609529">
    <property type="protein sequence ID" value="CEF67062.1"/>
    <property type="molecule type" value="Genomic_DNA"/>
</dbReference>
<organism evidence="8">
    <name type="scientific">Strongyloides ratti</name>
    <name type="common">Parasitic roundworm</name>
    <dbReference type="NCBI Taxonomy" id="34506"/>
    <lineage>
        <taxon>Eukaryota</taxon>
        <taxon>Metazoa</taxon>
        <taxon>Ecdysozoa</taxon>
        <taxon>Nematoda</taxon>
        <taxon>Chromadorea</taxon>
        <taxon>Rhabditida</taxon>
        <taxon>Tylenchina</taxon>
        <taxon>Panagrolaimomorpha</taxon>
        <taxon>Strongyloidoidea</taxon>
        <taxon>Strongyloididae</taxon>
        <taxon>Strongyloides</taxon>
    </lineage>
</organism>
<evidence type="ECO:0000256" key="1">
    <source>
        <dbReference type="ARBA" id="ARBA00004370"/>
    </source>
</evidence>
<feature type="transmembrane region" description="Helical" evidence="7">
    <location>
        <begin position="24"/>
        <end position="51"/>
    </location>
</feature>
<dbReference type="STRING" id="34506.A0A090LBD1"/>
<dbReference type="Proteomes" id="UP000035682">
    <property type="component" value="Unplaced"/>
</dbReference>
<evidence type="ECO:0000313" key="9">
    <source>
        <dbReference type="Proteomes" id="UP000035682"/>
    </source>
</evidence>
<keyword evidence="6" id="KW-0325">Glycoprotein</keyword>
<dbReference type="CTD" id="36379427"/>
<dbReference type="PANTHER" id="PTHR11923:SF103">
    <property type="entry name" value="SCAVENGER RECEPTOR (CD36 FAMILY) RELATED"/>
    <property type="match status" value="1"/>
</dbReference>
<dbReference type="eggNOG" id="KOG3776">
    <property type="taxonomic scope" value="Eukaryota"/>
</dbReference>
<dbReference type="Pfam" id="PF01130">
    <property type="entry name" value="CD36"/>
    <property type="match status" value="1"/>
</dbReference>
<accession>A0A090LBD1</accession>
<protein>
    <submittedName>
        <fullName evidence="8 10">CD36 antigen family-containing protein</fullName>
    </submittedName>
</protein>
<dbReference type="PRINTS" id="PR01609">
    <property type="entry name" value="CD36FAMILY"/>
</dbReference>
<reference evidence="8 9" key="1">
    <citation type="submission" date="2014-09" db="EMBL/GenBank/DDBJ databases">
        <authorList>
            <person name="Martin A.A."/>
        </authorList>
    </citation>
    <scope>NUCLEOTIDE SEQUENCE</scope>
    <source>
        <strain evidence="9">ED321</strain>
        <strain evidence="8">ED321 Heterogonic</strain>
    </source>
</reference>
<keyword evidence="4 7" id="KW-1133">Transmembrane helix</keyword>